<keyword evidence="1" id="KW-0732">Signal</keyword>
<dbReference type="Pfam" id="PF02635">
    <property type="entry name" value="DsrE"/>
    <property type="match status" value="1"/>
</dbReference>
<dbReference type="Gene3D" id="3.40.1260.10">
    <property type="entry name" value="DsrEFH-like"/>
    <property type="match status" value="1"/>
</dbReference>
<sequence length="161" mass="17832">MKSLLLCICLLLAPLNIAVAAELNNHDALQGLTATKAVFDINQGNPNILLLRLQLVEKTYQQLKSTGTVPKFVLTFRGGASNFMTTGETYIDREDYEQKQQIETQLKHLSEMGLNLEQCAIAAALAKIDTDDFLPYIKVVANGYTSLIGYQNQGYAFVPME</sequence>
<dbReference type="RefSeq" id="WP_092349015.1">
    <property type="nucleotide sequence ID" value="NZ_FNQN01000007.1"/>
</dbReference>
<dbReference type="InterPro" id="IPR027396">
    <property type="entry name" value="DsrEFH-like"/>
</dbReference>
<feature type="chain" id="PRO_5011473505" evidence="1">
    <location>
        <begin position="21"/>
        <end position="161"/>
    </location>
</feature>
<dbReference type="EMBL" id="FNQN01000007">
    <property type="protein sequence ID" value="SEA56732.1"/>
    <property type="molecule type" value="Genomic_DNA"/>
</dbReference>
<keyword evidence="3" id="KW-1185">Reference proteome</keyword>
<evidence type="ECO:0000256" key="1">
    <source>
        <dbReference type="SAM" id="SignalP"/>
    </source>
</evidence>
<accession>A0A1H4C9G4</accession>
<evidence type="ECO:0000313" key="3">
    <source>
        <dbReference type="Proteomes" id="UP000199409"/>
    </source>
</evidence>
<dbReference type="InterPro" id="IPR003787">
    <property type="entry name" value="Sulphur_relay_DsrE/F-like"/>
</dbReference>
<proteinExistence type="predicted"/>
<dbReference type="Proteomes" id="UP000199409">
    <property type="component" value="Unassembled WGS sequence"/>
</dbReference>
<dbReference type="AlphaFoldDB" id="A0A1H4C9G4"/>
<evidence type="ECO:0000313" key="2">
    <source>
        <dbReference type="EMBL" id="SEA56732.1"/>
    </source>
</evidence>
<dbReference type="SUPFAM" id="SSF75169">
    <property type="entry name" value="DsrEFH-like"/>
    <property type="match status" value="1"/>
</dbReference>
<organism evidence="2 3">
    <name type="scientific">Desulfuromusa kysingii</name>
    <dbReference type="NCBI Taxonomy" id="37625"/>
    <lineage>
        <taxon>Bacteria</taxon>
        <taxon>Pseudomonadati</taxon>
        <taxon>Thermodesulfobacteriota</taxon>
        <taxon>Desulfuromonadia</taxon>
        <taxon>Desulfuromonadales</taxon>
        <taxon>Geopsychrobacteraceae</taxon>
        <taxon>Desulfuromusa</taxon>
    </lineage>
</organism>
<dbReference type="OrthoDB" id="9799127at2"/>
<gene>
    <name evidence="2" type="ORF">SAMN05660420_02492</name>
</gene>
<protein>
    <submittedName>
        <fullName evidence="2">Uncharacterized protein</fullName>
    </submittedName>
</protein>
<reference evidence="2 3" key="1">
    <citation type="submission" date="2016-10" db="EMBL/GenBank/DDBJ databases">
        <authorList>
            <person name="de Groot N.N."/>
        </authorList>
    </citation>
    <scope>NUCLEOTIDE SEQUENCE [LARGE SCALE GENOMIC DNA]</scope>
    <source>
        <strain evidence="2 3">DSM 7343</strain>
    </source>
</reference>
<dbReference type="STRING" id="37625.SAMN05660420_02492"/>
<name>A0A1H4C9G4_9BACT</name>
<feature type="signal peptide" evidence="1">
    <location>
        <begin position="1"/>
        <end position="20"/>
    </location>
</feature>